<evidence type="ECO:0000256" key="1">
    <source>
        <dbReference type="ARBA" id="ARBA00022884"/>
    </source>
</evidence>
<keyword evidence="1 2" id="KW-0694">RNA-binding</keyword>
<evidence type="ECO:0000313" key="5">
    <source>
        <dbReference type="RefSeq" id="XP_007531257.1"/>
    </source>
</evidence>
<dbReference type="PANTHER" id="PTHR48027">
    <property type="entry name" value="HETEROGENEOUS NUCLEAR RIBONUCLEOPROTEIN 87F-RELATED"/>
    <property type="match status" value="1"/>
</dbReference>
<dbReference type="PROSITE" id="PS50102">
    <property type="entry name" value="RRM"/>
    <property type="match status" value="1"/>
</dbReference>
<evidence type="ECO:0000313" key="4">
    <source>
        <dbReference type="Proteomes" id="UP001652624"/>
    </source>
</evidence>
<name>A0A1S3A8Y1_ERIEU</name>
<dbReference type="InterPro" id="IPR052462">
    <property type="entry name" value="SLIRP/GR-RBP-like"/>
</dbReference>
<gene>
    <name evidence="5" type="primary">SLIRP</name>
</gene>
<dbReference type="InParanoid" id="A0A1S3A8Y1"/>
<dbReference type="GeneID" id="103120729"/>
<organism evidence="4 5">
    <name type="scientific">Erinaceus europaeus</name>
    <name type="common">Western European hedgehog</name>
    <dbReference type="NCBI Taxonomy" id="9365"/>
    <lineage>
        <taxon>Eukaryota</taxon>
        <taxon>Metazoa</taxon>
        <taxon>Chordata</taxon>
        <taxon>Craniata</taxon>
        <taxon>Vertebrata</taxon>
        <taxon>Euteleostomi</taxon>
        <taxon>Mammalia</taxon>
        <taxon>Eutheria</taxon>
        <taxon>Laurasiatheria</taxon>
        <taxon>Eulipotyphla</taxon>
        <taxon>Erinaceidae</taxon>
        <taxon>Erinaceinae</taxon>
        <taxon>Erinaceus</taxon>
    </lineage>
</organism>
<dbReference type="SMART" id="SM00360">
    <property type="entry name" value="RRM"/>
    <property type="match status" value="1"/>
</dbReference>
<dbReference type="InterPro" id="IPR000504">
    <property type="entry name" value="RRM_dom"/>
</dbReference>
<sequence>MAARVARGAVRTVAFIRGIPWTVSAGELRQHFAQFGHIRRCNLPFDKDTGFHRGLGWVQFSSEEELNNVLQHDKHVIDGVKLMVLSQRPKALQGGQASDEDKDL</sequence>
<dbReference type="AlphaFoldDB" id="A0A1S3A8Y1"/>
<dbReference type="CTD" id="81892"/>
<dbReference type="InterPro" id="IPR035979">
    <property type="entry name" value="RBD_domain_sf"/>
</dbReference>
<dbReference type="SUPFAM" id="SSF54928">
    <property type="entry name" value="RNA-binding domain, RBD"/>
    <property type="match status" value="1"/>
</dbReference>
<dbReference type="STRING" id="9365.ENSEEUP00000006612"/>
<reference evidence="5" key="1">
    <citation type="submission" date="2025-08" db="UniProtKB">
        <authorList>
            <consortium name="RefSeq"/>
        </authorList>
    </citation>
    <scope>IDENTIFICATION</scope>
</reference>
<dbReference type="eggNOG" id="KOG0118">
    <property type="taxonomic scope" value="Eukaryota"/>
</dbReference>
<dbReference type="Gene3D" id="3.30.70.330">
    <property type="match status" value="1"/>
</dbReference>
<evidence type="ECO:0000259" key="3">
    <source>
        <dbReference type="PROSITE" id="PS50102"/>
    </source>
</evidence>
<dbReference type="CDD" id="cd12242">
    <property type="entry name" value="RRM_SLIRP"/>
    <property type="match status" value="1"/>
</dbReference>
<dbReference type="InterPro" id="IPR012677">
    <property type="entry name" value="Nucleotide-bd_a/b_plait_sf"/>
</dbReference>
<dbReference type="InterPro" id="IPR034152">
    <property type="entry name" value="SLIRP_RRM"/>
</dbReference>
<dbReference type="RefSeq" id="XP_007531257.1">
    <property type="nucleotide sequence ID" value="XM_007531195.3"/>
</dbReference>
<evidence type="ECO:0000256" key="2">
    <source>
        <dbReference type="PROSITE-ProRule" id="PRU00176"/>
    </source>
</evidence>
<proteinExistence type="predicted"/>
<dbReference type="OrthoDB" id="6159137at2759"/>
<dbReference type="Proteomes" id="UP001652624">
    <property type="component" value="Chromosome 22"/>
</dbReference>
<dbReference type="GO" id="GO:0003723">
    <property type="term" value="F:RNA binding"/>
    <property type="evidence" value="ECO:0007669"/>
    <property type="project" value="UniProtKB-UniRule"/>
</dbReference>
<keyword evidence="4" id="KW-1185">Reference proteome</keyword>
<feature type="domain" description="RRM" evidence="3">
    <location>
        <begin position="12"/>
        <end position="99"/>
    </location>
</feature>
<dbReference type="Pfam" id="PF00076">
    <property type="entry name" value="RRM_1"/>
    <property type="match status" value="1"/>
</dbReference>
<accession>A0A1S3A8Y1</accession>
<dbReference type="FunCoup" id="A0A1S3A8Y1">
    <property type="interactions" value="1547"/>
</dbReference>
<protein>
    <submittedName>
        <fullName evidence="5">SRA stem-loop-interacting RNA-binding protein, mitochondrial</fullName>
    </submittedName>
</protein>